<dbReference type="OrthoDB" id="9947256at2759"/>
<feature type="region of interest" description="Disordered" evidence="1">
    <location>
        <begin position="208"/>
        <end position="232"/>
    </location>
</feature>
<dbReference type="InterPro" id="IPR043549">
    <property type="entry name" value="C2C4C/C2C4D"/>
</dbReference>
<dbReference type="RefSeq" id="XP_033775460.1">
    <property type="nucleotide sequence ID" value="XM_033919569.1"/>
</dbReference>
<dbReference type="PROSITE" id="PS50004">
    <property type="entry name" value="C2"/>
    <property type="match status" value="1"/>
</dbReference>
<dbReference type="KEGG" id="gsh:117348012"/>
<reference evidence="4" key="1">
    <citation type="submission" date="2025-08" db="UniProtKB">
        <authorList>
            <consortium name="RefSeq"/>
        </authorList>
    </citation>
    <scope>IDENTIFICATION</scope>
</reference>
<sequence>MWFLDKLRETATERLSPGKCKKGAAFPNVLTPDRIPDFFIPPKLTAPRCRPAPGLPEAASGPFAELHVIRVDSAEDAPADLTCSDPQSQAALSLPHLLKAPTSYGFCTLLESPHTRRKESLFHGAPVNLLAKPSAPPRSRSGTYFPLSVSPARLGPRRGTWDSDTASSAESSPFGSPLLSRVPPRSAPFFFKASGQEKWPPRGFRAEARDDSLSTEEGSSAESSPYAARRASEESCGSPIFTLDQRSTGNNTVYLDRGGLLRMAAKHCGQNQRLKVRLISAEGLYDKSVAPSSISCCVSLSLLPGRRQKQSSTIIRKSRNPVFNEDFFFDGVAADHLCTTSLKIKAMNKVSSVKRDQVLGERELGLVSVLAL</sequence>
<keyword evidence="3" id="KW-1185">Reference proteome</keyword>
<dbReference type="Gene3D" id="2.60.40.150">
    <property type="entry name" value="C2 domain"/>
    <property type="match status" value="1"/>
</dbReference>
<feature type="region of interest" description="Disordered" evidence="1">
    <location>
        <begin position="130"/>
        <end position="180"/>
    </location>
</feature>
<evidence type="ECO:0000259" key="2">
    <source>
        <dbReference type="PROSITE" id="PS50004"/>
    </source>
</evidence>
<dbReference type="PANTHER" id="PTHR46291:SF8">
    <property type="entry name" value="C2 DOMAIN-CONTAINING PROTEIN"/>
    <property type="match status" value="1"/>
</dbReference>
<feature type="compositionally biased region" description="Polar residues" evidence="1">
    <location>
        <begin position="162"/>
        <end position="174"/>
    </location>
</feature>
<accession>A0A6P8P3B6</accession>
<dbReference type="Pfam" id="PF00168">
    <property type="entry name" value="C2"/>
    <property type="match status" value="1"/>
</dbReference>
<dbReference type="InterPro" id="IPR000008">
    <property type="entry name" value="C2_dom"/>
</dbReference>
<dbReference type="Proteomes" id="UP000515159">
    <property type="component" value="Chromosome 14"/>
</dbReference>
<evidence type="ECO:0000256" key="1">
    <source>
        <dbReference type="SAM" id="MobiDB-lite"/>
    </source>
</evidence>
<evidence type="ECO:0000313" key="4">
    <source>
        <dbReference type="RefSeq" id="XP_033775460.1"/>
    </source>
</evidence>
<protein>
    <submittedName>
        <fullName evidence="4">C2 calcium-dependent domain-containing protein 4C-like isoform X1</fullName>
    </submittedName>
</protein>
<dbReference type="InterPro" id="IPR035892">
    <property type="entry name" value="C2_domain_sf"/>
</dbReference>
<gene>
    <name evidence="4" type="primary">LOC117348012</name>
</gene>
<dbReference type="AlphaFoldDB" id="A0A6P8P3B6"/>
<dbReference type="GeneID" id="117348012"/>
<organism evidence="3 4">
    <name type="scientific">Geotrypetes seraphini</name>
    <name type="common">Gaboon caecilian</name>
    <name type="synonym">Caecilia seraphini</name>
    <dbReference type="NCBI Taxonomy" id="260995"/>
    <lineage>
        <taxon>Eukaryota</taxon>
        <taxon>Metazoa</taxon>
        <taxon>Chordata</taxon>
        <taxon>Craniata</taxon>
        <taxon>Vertebrata</taxon>
        <taxon>Euteleostomi</taxon>
        <taxon>Amphibia</taxon>
        <taxon>Gymnophiona</taxon>
        <taxon>Geotrypetes</taxon>
    </lineage>
</organism>
<dbReference type="InParanoid" id="A0A6P8P3B6"/>
<proteinExistence type="predicted"/>
<dbReference type="SUPFAM" id="SSF49562">
    <property type="entry name" value="C2 domain (Calcium/lipid-binding domain, CaLB)"/>
    <property type="match status" value="1"/>
</dbReference>
<feature type="domain" description="C2" evidence="2">
    <location>
        <begin position="257"/>
        <end position="372"/>
    </location>
</feature>
<evidence type="ECO:0000313" key="3">
    <source>
        <dbReference type="Proteomes" id="UP000515159"/>
    </source>
</evidence>
<dbReference type="PANTHER" id="PTHR46291">
    <property type="entry name" value="C2 DOMAIN-CONTAINING PROTEIN"/>
    <property type="match status" value="1"/>
</dbReference>
<dbReference type="SMART" id="SM00239">
    <property type="entry name" value="C2"/>
    <property type="match status" value="1"/>
</dbReference>
<name>A0A6P8P3B6_GEOSA</name>